<dbReference type="GO" id="GO:0046872">
    <property type="term" value="F:metal ion binding"/>
    <property type="evidence" value="ECO:0007669"/>
    <property type="project" value="UniProtKB-KW"/>
</dbReference>
<feature type="compositionally biased region" description="Low complexity" evidence="2">
    <location>
        <begin position="1"/>
        <end position="26"/>
    </location>
</feature>
<dbReference type="AlphaFoldDB" id="A0A2U1ZWK1"/>
<dbReference type="Gene3D" id="1.10.340.30">
    <property type="entry name" value="Hypothetical protein, domain 2"/>
    <property type="match status" value="1"/>
</dbReference>
<accession>A0A2U1ZWK1</accession>
<evidence type="ECO:0000256" key="1">
    <source>
        <dbReference type="PIRSR" id="PIRSR605019-1"/>
    </source>
</evidence>
<dbReference type="EMBL" id="PYHR01000002">
    <property type="protein sequence ID" value="PWD51344.1"/>
    <property type="molecule type" value="Genomic_DNA"/>
</dbReference>
<dbReference type="OrthoDB" id="9807664at2"/>
<dbReference type="SUPFAM" id="SSF48150">
    <property type="entry name" value="DNA-glycosylase"/>
    <property type="match status" value="1"/>
</dbReference>
<proteinExistence type="predicted"/>
<protein>
    <submittedName>
        <fullName evidence="3">DNA-3-methyladenine glycosylase I</fullName>
    </submittedName>
</protein>
<feature type="binding site" evidence="1">
    <location>
        <position position="203"/>
    </location>
    <ligand>
        <name>Zn(2+)</name>
        <dbReference type="ChEBI" id="CHEBI:29105"/>
    </ligand>
</feature>
<dbReference type="Proteomes" id="UP000245166">
    <property type="component" value="Unassembled WGS sequence"/>
</dbReference>
<keyword evidence="1" id="KW-0862">Zinc</keyword>
<keyword evidence="4" id="KW-1185">Reference proteome</keyword>
<dbReference type="Pfam" id="PF03352">
    <property type="entry name" value="Adenine_glyco"/>
    <property type="match status" value="1"/>
</dbReference>
<evidence type="ECO:0000313" key="3">
    <source>
        <dbReference type="EMBL" id="PWD51344.1"/>
    </source>
</evidence>
<name>A0A2U1ZWK1_9MICO</name>
<gene>
    <name evidence="3" type="ORF">C8046_12415</name>
</gene>
<dbReference type="GO" id="GO:0008725">
    <property type="term" value="F:DNA-3-methyladenine glycosylase activity"/>
    <property type="evidence" value="ECO:0007669"/>
    <property type="project" value="InterPro"/>
</dbReference>
<organism evidence="3 4">
    <name type="scientific">Serinibacter arcticus</name>
    <dbReference type="NCBI Taxonomy" id="1655435"/>
    <lineage>
        <taxon>Bacteria</taxon>
        <taxon>Bacillati</taxon>
        <taxon>Actinomycetota</taxon>
        <taxon>Actinomycetes</taxon>
        <taxon>Micrococcales</taxon>
        <taxon>Beutenbergiaceae</taxon>
        <taxon>Serinibacter</taxon>
    </lineage>
</organism>
<feature type="binding site" evidence="1">
    <location>
        <position position="199"/>
    </location>
    <ligand>
        <name>Zn(2+)</name>
        <dbReference type="ChEBI" id="CHEBI:29105"/>
    </ligand>
</feature>
<comment type="caution">
    <text evidence="3">The sequence shown here is derived from an EMBL/GenBank/DDBJ whole genome shotgun (WGS) entry which is preliminary data.</text>
</comment>
<dbReference type="InterPro" id="IPR005019">
    <property type="entry name" value="Adenine_glyco"/>
</dbReference>
<reference evidence="3 4" key="1">
    <citation type="submission" date="2018-03" db="EMBL/GenBank/DDBJ databases">
        <title>Genome assembly of novel Miniimonas species PCH200.</title>
        <authorList>
            <person name="Thakur V."/>
            <person name="Kumar V."/>
            <person name="Singh D."/>
        </authorList>
    </citation>
    <scope>NUCLEOTIDE SEQUENCE [LARGE SCALE GENOMIC DNA]</scope>
    <source>
        <strain evidence="3 4">PCH200</strain>
    </source>
</reference>
<dbReference type="PANTHER" id="PTHR30037:SF4">
    <property type="entry name" value="DNA-3-METHYLADENINE GLYCOSYLASE I"/>
    <property type="match status" value="1"/>
</dbReference>
<dbReference type="InterPro" id="IPR011257">
    <property type="entry name" value="DNA_glycosylase"/>
</dbReference>
<dbReference type="GO" id="GO:0006284">
    <property type="term" value="P:base-excision repair"/>
    <property type="evidence" value="ECO:0007669"/>
    <property type="project" value="InterPro"/>
</dbReference>
<evidence type="ECO:0000313" key="4">
    <source>
        <dbReference type="Proteomes" id="UP000245166"/>
    </source>
</evidence>
<sequence>MTTETTSSGSGTGDPDGTDPAPTAGGRCFGDGDPLYEAYHDTEWGVAVTDSPDERELFERLALEAFQSGLSWITILRKREAFRAAFADFDPVVVAAYDEADVERLMGDAGIVRNRAKIDATIADARALLAMHERGERLRDVLERYRPAQVRVPSSFADVPGTTPDSAALAKDLKKLGFRFIGPTTAYAAMQAVGIVDDHLATCPTRLARG</sequence>
<keyword evidence="1" id="KW-0479">Metal-binding</keyword>
<dbReference type="RefSeq" id="WP_109229725.1">
    <property type="nucleotide sequence ID" value="NZ_PYHR01000002.1"/>
</dbReference>
<dbReference type="InterPro" id="IPR052891">
    <property type="entry name" value="DNA-3mA_glycosylase"/>
</dbReference>
<dbReference type="PANTHER" id="PTHR30037">
    <property type="entry name" value="DNA-3-METHYLADENINE GLYCOSYLASE 1"/>
    <property type="match status" value="1"/>
</dbReference>
<feature type="binding site" evidence="1">
    <location>
        <position position="40"/>
    </location>
    <ligand>
        <name>Zn(2+)</name>
        <dbReference type="ChEBI" id="CHEBI:29105"/>
    </ligand>
</feature>
<feature type="region of interest" description="Disordered" evidence="2">
    <location>
        <begin position="1"/>
        <end position="27"/>
    </location>
</feature>
<evidence type="ECO:0000256" key="2">
    <source>
        <dbReference type="SAM" id="MobiDB-lite"/>
    </source>
</evidence>